<gene>
    <name evidence="1" type="ORF">Tci_888691</name>
</gene>
<reference evidence="1" key="1">
    <citation type="journal article" date="2019" name="Sci. Rep.">
        <title>Draft genome of Tanacetum cinerariifolium, the natural source of mosquito coil.</title>
        <authorList>
            <person name="Yamashiro T."/>
            <person name="Shiraishi A."/>
            <person name="Satake H."/>
            <person name="Nakayama K."/>
        </authorList>
    </citation>
    <scope>NUCLEOTIDE SEQUENCE</scope>
</reference>
<protein>
    <submittedName>
        <fullName evidence="1">Uncharacterized protein</fullName>
    </submittedName>
</protein>
<organism evidence="1">
    <name type="scientific">Tanacetum cinerariifolium</name>
    <name type="common">Dalmatian daisy</name>
    <name type="synonym">Chrysanthemum cinerariifolium</name>
    <dbReference type="NCBI Taxonomy" id="118510"/>
    <lineage>
        <taxon>Eukaryota</taxon>
        <taxon>Viridiplantae</taxon>
        <taxon>Streptophyta</taxon>
        <taxon>Embryophyta</taxon>
        <taxon>Tracheophyta</taxon>
        <taxon>Spermatophyta</taxon>
        <taxon>Magnoliopsida</taxon>
        <taxon>eudicotyledons</taxon>
        <taxon>Gunneridae</taxon>
        <taxon>Pentapetalae</taxon>
        <taxon>asterids</taxon>
        <taxon>campanulids</taxon>
        <taxon>Asterales</taxon>
        <taxon>Asteraceae</taxon>
        <taxon>Asteroideae</taxon>
        <taxon>Anthemideae</taxon>
        <taxon>Anthemidinae</taxon>
        <taxon>Tanacetum</taxon>
    </lineage>
</organism>
<accession>A0A699U1Q1</accession>
<name>A0A699U1Q1_TANCI</name>
<feature type="non-terminal residue" evidence="1">
    <location>
        <position position="93"/>
    </location>
</feature>
<proteinExistence type="predicted"/>
<dbReference type="EMBL" id="BKCJ011295146">
    <property type="protein sequence ID" value="GFD16722.1"/>
    <property type="molecule type" value="Genomic_DNA"/>
</dbReference>
<evidence type="ECO:0000313" key="1">
    <source>
        <dbReference type="EMBL" id="GFD16722.1"/>
    </source>
</evidence>
<sequence length="93" mass="10284">METMPNDNEILTFVHNPRDEIGAANSRGVFDDRRVNNKKRGASCSNANQNRRGEKIKGGRVFPTQRLGRMAAWFGLDPPNSNTIKNTQAANAA</sequence>
<comment type="caution">
    <text evidence="1">The sequence shown here is derived from an EMBL/GenBank/DDBJ whole genome shotgun (WGS) entry which is preliminary data.</text>
</comment>
<dbReference type="AlphaFoldDB" id="A0A699U1Q1"/>